<proteinExistence type="predicted"/>
<evidence type="ECO:0000313" key="2">
    <source>
        <dbReference type="EMBL" id="AOJ01778.1"/>
    </source>
</evidence>
<dbReference type="EMBL" id="CP013386">
    <property type="protein sequence ID" value="AOJ01778.1"/>
    <property type="molecule type" value="Genomic_DNA"/>
</dbReference>
<dbReference type="PROSITE" id="PS51318">
    <property type="entry name" value="TAT"/>
    <property type="match status" value="1"/>
</dbReference>
<name>A0A1B4FDK4_9BURK</name>
<organism evidence="2 3">
    <name type="scientific">Burkholderia mayonis</name>
    <dbReference type="NCBI Taxonomy" id="1385591"/>
    <lineage>
        <taxon>Bacteria</taxon>
        <taxon>Pseudomonadati</taxon>
        <taxon>Pseudomonadota</taxon>
        <taxon>Betaproteobacteria</taxon>
        <taxon>Burkholderiales</taxon>
        <taxon>Burkholderiaceae</taxon>
        <taxon>Burkholderia</taxon>
        <taxon>pseudomallei group</taxon>
    </lineage>
</organism>
<protein>
    <submittedName>
        <fullName evidence="2">ABC transporter substrate-binding protein</fullName>
    </submittedName>
</protein>
<keyword evidence="3" id="KW-1185">Reference proteome</keyword>
<evidence type="ECO:0000313" key="3">
    <source>
        <dbReference type="Proteomes" id="UP000062519"/>
    </source>
</evidence>
<accession>A0A1B4FDK4</accession>
<gene>
    <name evidence="2" type="ORF">WS70_07990</name>
</gene>
<evidence type="ECO:0000256" key="1">
    <source>
        <dbReference type="SAM" id="SignalP"/>
    </source>
</evidence>
<sequence>MTRASFFGRRSLAALLAAALAAASVFATPAARAEGRIRIAEQFGIVYLLLNVARDQHLIEQNPDGAVDAYLRVNHSKAGRALLLNIVKDPQVQFKIAPQNTFALAQFMHRVGAIRNEPKTWRDYFFDDPATAQGS</sequence>
<dbReference type="AlphaFoldDB" id="A0A1B4FDK4"/>
<feature type="chain" id="PRO_5015313380" evidence="1">
    <location>
        <begin position="28"/>
        <end position="135"/>
    </location>
</feature>
<reference evidence="2 3" key="1">
    <citation type="submission" date="2015-12" db="EMBL/GenBank/DDBJ databases">
        <title>Diversity of Burkholderia near neighbor genomes.</title>
        <authorList>
            <person name="Sahl J."/>
            <person name="Wagner D."/>
            <person name="Keim P."/>
        </authorList>
    </citation>
    <scope>NUCLEOTIDE SEQUENCE [LARGE SCALE GENOMIC DNA]</scope>
    <source>
        <strain evidence="2 3">BDU6</strain>
    </source>
</reference>
<dbReference type="Proteomes" id="UP000062519">
    <property type="component" value="Chromosome 1"/>
</dbReference>
<feature type="signal peptide" evidence="1">
    <location>
        <begin position="1"/>
        <end position="27"/>
    </location>
</feature>
<keyword evidence="1" id="KW-0732">Signal</keyword>
<dbReference type="KEGG" id="buu:WS70_07990"/>
<dbReference type="InterPro" id="IPR006311">
    <property type="entry name" value="TAT_signal"/>
</dbReference>